<dbReference type="Proteomes" id="UP000268350">
    <property type="component" value="Unassembled WGS sequence"/>
</dbReference>
<accession>A0A3B0J8W4</accession>
<proteinExistence type="predicted"/>
<protein>
    <submittedName>
        <fullName evidence="1">Uncharacterized protein</fullName>
    </submittedName>
</protein>
<evidence type="ECO:0000313" key="1">
    <source>
        <dbReference type="EMBL" id="SPP78325.1"/>
    </source>
</evidence>
<sequence>MNLHWEQPRGVDQVDGLDGLLLRIMASRMNFTIQLLPNEPPELVGGSSYLNGTMTGAYRMLLDRRANLTLSSAVTGTIDDLPPVLQFVGFNEACQPAAAWQTDLFRKVDLMLGFGNNLDDLLSDTAWT</sequence>
<keyword evidence="2" id="KW-1185">Reference proteome</keyword>
<evidence type="ECO:0000313" key="2">
    <source>
        <dbReference type="Proteomes" id="UP000268350"/>
    </source>
</evidence>
<dbReference type="EMBL" id="OUUW01000003">
    <property type="protein sequence ID" value="SPP78325.1"/>
    <property type="molecule type" value="Genomic_DNA"/>
</dbReference>
<name>A0A3B0J8W4_DROGU</name>
<organism evidence="1 2">
    <name type="scientific">Drosophila guanche</name>
    <name type="common">Fruit fly</name>
    <dbReference type="NCBI Taxonomy" id="7266"/>
    <lineage>
        <taxon>Eukaryota</taxon>
        <taxon>Metazoa</taxon>
        <taxon>Ecdysozoa</taxon>
        <taxon>Arthropoda</taxon>
        <taxon>Hexapoda</taxon>
        <taxon>Insecta</taxon>
        <taxon>Pterygota</taxon>
        <taxon>Neoptera</taxon>
        <taxon>Endopterygota</taxon>
        <taxon>Diptera</taxon>
        <taxon>Brachycera</taxon>
        <taxon>Muscomorpha</taxon>
        <taxon>Ephydroidea</taxon>
        <taxon>Drosophilidae</taxon>
        <taxon>Drosophila</taxon>
        <taxon>Sophophora</taxon>
    </lineage>
</organism>
<reference evidence="2" key="1">
    <citation type="submission" date="2018-01" db="EMBL/GenBank/DDBJ databases">
        <authorList>
            <person name="Alioto T."/>
            <person name="Alioto T."/>
        </authorList>
    </citation>
    <scope>NUCLEOTIDE SEQUENCE [LARGE SCALE GENOMIC DNA]</scope>
</reference>
<gene>
    <name evidence="1" type="ORF">DGUA_6G010951</name>
</gene>
<dbReference type="OrthoDB" id="7739311at2759"/>
<dbReference type="AlphaFoldDB" id="A0A3B0J8W4"/>